<proteinExistence type="predicted"/>
<gene>
    <name evidence="2" type="ORF">GCM10023093_00750</name>
</gene>
<keyword evidence="1" id="KW-0472">Membrane</keyword>
<keyword evidence="1" id="KW-1133">Transmembrane helix</keyword>
<keyword evidence="3" id="KW-1185">Reference proteome</keyword>
<evidence type="ECO:0000313" key="3">
    <source>
        <dbReference type="Proteomes" id="UP001500067"/>
    </source>
</evidence>
<evidence type="ECO:0000313" key="2">
    <source>
        <dbReference type="EMBL" id="GAA4459572.1"/>
    </source>
</evidence>
<reference evidence="3" key="1">
    <citation type="journal article" date="2019" name="Int. J. Syst. Evol. Microbiol.">
        <title>The Global Catalogue of Microorganisms (GCM) 10K type strain sequencing project: providing services to taxonomists for standard genome sequencing and annotation.</title>
        <authorList>
            <consortium name="The Broad Institute Genomics Platform"/>
            <consortium name="The Broad Institute Genome Sequencing Center for Infectious Disease"/>
            <person name="Wu L."/>
            <person name="Ma J."/>
        </authorList>
    </citation>
    <scope>NUCLEOTIDE SEQUENCE [LARGE SCALE GENOMIC DNA]</scope>
    <source>
        <strain evidence="3">JCM 32105</strain>
    </source>
</reference>
<sequence length="123" mass="13497">MGIFSGIKDRITRYIEVQVDLVKIDLIGRTAGVVSYVLFALIGLLIFFCIVLFIGFGLTSAFIQMGVSPLAAYFITTGIYILLLALVVVLRRPITRFFADSLVEVITSSADDEGDEAEQNKKA</sequence>
<dbReference type="EMBL" id="BAABFA010000001">
    <property type="protein sequence ID" value="GAA4459572.1"/>
    <property type="molecule type" value="Genomic_DNA"/>
</dbReference>
<dbReference type="Proteomes" id="UP001500067">
    <property type="component" value="Unassembled WGS sequence"/>
</dbReference>
<protein>
    <recommendedName>
        <fullName evidence="4">Phage holin family protein</fullName>
    </recommendedName>
</protein>
<evidence type="ECO:0008006" key="4">
    <source>
        <dbReference type="Google" id="ProtNLM"/>
    </source>
</evidence>
<evidence type="ECO:0000256" key="1">
    <source>
        <dbReference type="SAM" id="Phobius"/>
    </source>
</evidence>
<dbReference type="RefSeq" id="WP_345076796.1">
    <property type="nucleotide sequence ID" value="NZ_BAABFA010000001.1"/>
</dbReference>
<feature type="transmembrane region" description="Helical" evidence="1">
    <location>
        <begin position="70"/>
        <end position="90"/>
    </location>
</feature>
<accession>A0ABP8N485</accession>
<organism evidence="2 3">
    <name type="scientific">Nemorincola caseinilytica</name>
    <dbReference type="NCBI Taxonomy" id="2054315"/>
    <lineage>
        <taxon>Bacteria</taxon>
        <taxon>Pseudomonadati</taxon>
        <taxon>Bacteroidota</taxon>
        <taxon>Chitinophagia</taxon>
        <taxon>Chitinophagales</taxon>
        <taxon>Chitinophagaceae</taxon>
        <taxon>Nemorincola</taxon>
    </lineage>
</organism>
<comment type="caution">
    <text evidence="2">The sequence shown here is derived from an EMBL/GenBank/DDBJ whole genome shotgun (WGS) entry which is preliminary data.</text>
</comment>
<keyword evidence="1" id="KW-0812">Transmembrane</keyword>
<feature type="transmembrane region" description="Helical" evidence="1">
    <location>
        <begin position="33"/>
        <end position="58"/>
    </location>
</feature>
<name>A0ABP8N485_9BACT</name>